<comment type="caution">
    <text evidence="4">The sequence shown here is derived from an EMBL/GenBank/DDBJ whole genome shotgun (WGS) entry which is preliminary data.</text>
</comment>
<feature type="repeat" description="ANK" evidence="1">
    <location>
        <begin position="692"/>
        <end position="724"/>
    </location>
</feature>
<dbReference type="PANTHER" id="PTHR10622:SF10">
    <property type="entry name" value="HET DOMAIN-CONTAINING PROTEIN"/>
    <property type="match status" value="1"/>
</dbReference>
<name>A0A9P8N734_9HYPO</name>
<reference evidence="4" key="1">
    <citation type="submission" date="2021-09" db="EMBL/GenBank/DDBJ databases">
        <title>A high-quality genome of the endoparasitic fungus Hirsutella rhossiliensis with a comparison of Hirsutella genomes reveals transposable elements contributing to genome size variation.</title>
        <authorList>
            <person name="Lin R."/>
            <person name="Jiao Y."/>
            <person name="Sun X."/>
            <person name="Ling J."/>
            <person name="Xie B."/>
            <person name="Cheng X."/>
        </authorList>
    </citation>
    <scope>NUCLEOTIDE SEQUENCE</scope>
    <source>
        <strain evidence="4">HR02</strain>
    </source>
</reference>
<evidence type="ECO:0000259" key="3">
    <source>
        <dbReference type="Pfam" id="PF06985"/>
    </source>
</evidence>
<dbReference type="AlphaFoldDB" id="A0A9P8N734"/>
<evidence type="ECO:0000256" key="2">
    <source>
        <dbReference type="SAM" id="MobiDB-lite"/>
    </source>
</evidence>
<feature type="compositionally biased region" description="Basic and acidic residues" evidence="2">
    <location>
        <begin position="629"/>
        <end position="640"/>
    </location>
</feature>
<dbReference type="Proteomes" id="UP000824596">
    <property type="component" value="Unassembled WGS sequence"/>
</dbReference>
<evidence type="ECO:0000313" key="5">
    <source>
        <dbReference type="Proteomes" id="UP000824596"/>
    </source>
</evidence>
<dbReference type="Pfam" id="PF12796">
    <property type="entry name" value="Ank_2"/>
    <property type="match status" value="1"/>
</dbReference>
<dbReference type="InterPro" id="IPR036770">
    <property type="entry name" value="Ankyrin_rpt-contain_sf"/>
</dbReference>
<feature type="domain" description="Heterokaryon incompatibility" evidence="3">
    <location>
        <begin position="22"/>
        <end position="109"/>
    </location>
</feature>
<gene>
    <name evidence="4" type="ORF">HRG_00834</name>
</gene>
<dbReference type="SMART" id="SM00248">
    <property type="entry name" value="ANK"/>
    <property type="match status" value="3"/>
</dbReference>
<evidence type="ECO:0000256" key="1">
    <source>
        <dbReference type="PROSITE-ProRule" id="PRU00023"/>
    </source>
</evidence>
<dbReference type="PROSITE" id="PS50088">
    <property type="entry name" value="ANK_REPEAT"/>
    <property type="match status" value="1"/>
</dbReference>
<keyword evidence="1" id="KW-0040">ANK repeat</keyword>
<evidence type="ECO:0000313" key="4">
    <source>
        <dbReference type="EMBL" id="KAH0968192.1"/>
    </source>
</evidence>
<organism evidence="4 5">
    <name type="scientific">Hirsutella rhossiliensis</name>
    <dbReference type="NCBI Taxonomy" id="111463"/>
    <lineage>
        <taxon>Eukaryota</taxon>
        <taxon>Fungi</taxon>
        <taxon>Dikarya</taxon>
        <taxon>Ascomycota</taxon>
        <taxon>Pezizomycotina</taxon>
        <taxon>Sordariomycetes</taxon>
        <taxon>Hypocreomycetidae</taxon>
        <taxon>Hypocreales</taxon>
        <taxon>Ophiocordycipitaceae</taxon>
        <taxon>Hirsutella</taxon>
    </lineage>
</organism>
<dbReference type="PROSITE" id="PS50297">
    <property type="entry name" value="ANK_REP_REGION"/>
    <property type="match status" value="1"/>
</dbReference>
<dbReference type="PANTHER" id="PTHR10622">
    <property type="entry name" value="HET DOMAIN-CONTAINING PROTEIN"/>
    <property type="match status" value="1"/>
</dbReference>
<dbReference type="RefSeq" id="XP_044725705.1">
    <property type="nucleotide sequence ID" value="XM_044859305.1"/>
</dbReference>
<dbReference type="Pfam" id="PF06985">
    <property type="entry name" value="HET"/>
    <property type="match status" value="1"/>
</dbReference>
<dbReference type="EMBL" id="JAIZPD010000001">
    <property type="protein sequence ID" value="KAH0968192.1"/>
    <property type="molecule type" value="Genomic_DNA"/>
</dbReference>
<sequence length="1029" mass="117027">MRLINVETMRLEDFIDEESPPYAILSHTWGEDQEEVSFVDMQNVAIQKPGRGYIKVQGLCEQAKKDDLGYAWIDTCCIDKSSSRELEEAINNMFQWYEKASVCYAYLSDVPTGDDTCANASKFSSSRWFRRGWTLQELLAPKKLTFYDQRWTILGTKLTLSKTVSRITGIPRLFLHGSVELDRASVAQRMSWAANRSTKRREDIAYCLLGIFQVGMRMIYGEGYKAFHRLQAEIIKKTRDDSILAWGFNPEGSLPTDFANCRTIASRELDDTPEYTLEISVDYLRVRLSRFTTPTGQTYGLLNCGPKDRPQDAVGIPLGSTDSRENSKELIRPQGRPSIPLRMHASPTPPAYVYVRIGREDTAMNRRHWFYIDDSNDDLDLLDVYPRFVWDEDHAMIATPGASDETIFQRSLTRFRSKDEQSQDVIVVLDFEAQEPRPSARCHVMTCCRDVDLRNLSEKLDSMRKEAFGKQGASYGRLKTWVTIEEELVGKNQPWFMVRLATVPSLPQATFDASTELQQLDLRLQMAEILQQEDELLPEIEKLDVERQTLDTTLELNRERLAIVEGEMKKLCEESEMLTSEAGKGGRKLQQLATSLRKARQMQDRLSNKKTAIRRLLQEPEDDGTEAQPDWRPESTHETGRTNVDSSPRPCPRAPTRGSQTPLAWAAANGNQAIARLLLEDDSVDVQCRDDEGRTPLSLAAEIGHEAMVTMLLDKGADPRTKDDDGRTPLTVAVESKNEAVVRLLCDHTDAIVSPPQSSDGLKGQRLSTGASYTNLAEPRRPPPLPPRLSTDVPVFELPASPKEVRNDEVAPSSKCKLKERSSMYDRFAHDGFPFYSLTDGPQHMVPLATRYWHHLTLDAWKIYERIYDRCRDRQGQVPYSRFCEQFRPWDAPTTETVAKTWSRLLDEGSAIADSRQPKGLVMATLYMLHVERFRSDARPIDDDPDGGVPPMRRQTLRAFGAWLQCRCRADCDVWWNFANDSGLHRGGRPLACALVKFTDNGSRPSLFGSGKREEQLRNEMFDAWALVQ</sequence>
<dbReference type="Gene3D" id="1.25.40.20">
    <property type="entry name" value="Ankyrin repeat-containing domain"/>
    <property type="match status" value="1"/>
</dbReference>
<dbReference type="InterPro" id="IPR010730">
    <property type="entry name" value="HET"/>
</dbReference>
<keyword evidence="5" id="KW-1185">Reference proteome</keyword>
<accession>A0A9P8N734</accession>
<dbReference type="SUPFAM" id="SSF48403">
    <property type="entry name" value="Ankyrin repeat"/>
    <property type="match status" value="1"/>
</dbReference>
<dbReference type="GeneID" id="68349963"/>
<feature type="region of interest" description="Disordered" evidence="2">
    <location>
        <begin position="618"/>
        <end position="662"/>
    </location>
</feature>
<feature type="region of interest" description="Disordered" evidence="2">
    <location>
        <begin position="317"/>
        <end position="343"/>
    </location>
</feature>
<proteinExistence type="predicted"/>
<protein>
    <submittedName>
        <fullName evidence="4">Ankyrin repeats (3 copies) domain-containing protein</fullName>
    </submittedName>
</protein>
<dbReference type="InterPro" id="IPR002110">
    <property type="entry name" value="Ankyrin_rpt"/>
</dbReference>
<feature type="compositionally biased region" description="Basic and acidic residues" evidence="2">
    <location>
        <begin position="322"/>
        <end position="331"/>
    </location>
</feature>
<dbReference type="OrthoDB" id="194358at2759"/>